<dbReference type="InterPro" id="IPR036412">
    <property type="entry name" value="HAD-like_sf"/>
</dbReference>
<dbReference type="Gene3D" id="3.40.50.1000">
    <property type="entry name" value="HAD superfamily/HAD-like"/>
    <property type="match status" value="1"/>
</dbReference>
<sequence length="254" mass="28645">MKLLASDYDGTLRYEPKVVKEDLDALKRWQQAGNLFVVVTGRSMESFMQELKENDFQCDFIVLNNGGVIYDGSGKCLKVRYLDFDKAMELIEYIRTLPCASYVLNDGYHRHRVVIDASQKDLKYGDMPQEKDEKEILEGGKIAQIVISLSDDELAASIVRYINEQFSGFIQAYANRNCVDIVPVGVSKAEGLAYVAYYAGLSEEDVYAIGDSYNDLPMIQEFHGFSVMSAPEKIKESSKQVYLSVADCIDDLLK</sequence>
<organism evidence="1 2">
    <name type="scientific">Amedibacillus dolichus</name>
    <dbReference type="NCBI Taxonomy" id="31971"/>
    <lineage>
        <taxon>Bacteria</taxon>
        <taxon>Bacillati</taxon>
        <taxon>Bacillota</taxon>
        <taxon>Erysipelotrichia</taxon>
        <taxon>Erysipelotrichales</taxon>
        <taxon>Erysipelotrichaceae</taxon>
        <taxon>Amedibacillus</taxon>
    </lineage>
</organism>
<proteinExistence type="predicted"/>
<dbReference type="Gene3D" id="3.30.1240.10">
    <property type="match status" value="1"/>
</dbReference>
<keyword evidence="2" id="KW-1185">Reference proteome</keyword>
<protein>
    <submittedName>
        <fullName evidence="1">HAD-IIB family hydrolase</fullName>
    </submittedName>
</protein>
<dbReference type="Pfam" id="PF08282">
    <property type="entry name" value="Hydrolase_3"/>
    <property type="match status" value="1"/>
</dbReference>
<dbReference type="GO" id="GO:0016787">
    <property type="term" value="F:hydrolase activity"/>
    <property type="evidence" value="ECO:0007669"/>
    <property type="project" value="UniProtKB-KW"/>
</dbReference>
<name>A0ABT7UBG2_9FIRM</name>
<reference evidence="1" key="1">
    <citation type="submission" date="2023-06" db="EMBL/GenBank/DDBJ databases">
        <title>Identification and characterization of horizontal gene transfer across gut microbiota members of farm animals based on homology search.</title>
        <authorList>
            <person name="Schwarzerova J."/>
            <person name="Nykrynova M."/>
            <person name="Jureckova K."/>
            <person name="Cejkova D."/>
            <person name="Rychlik I."/>
        </authorList>
    </citation>
    <scope>NUCLEOTIDE SEQUENCE</scope>
    <source>
        <strain evidence="1">ET39</strain>
    </source>
</reference>
<dbReference type="InterPro" id="IPR006379">
    <property type="entry name" value="HAD-SF_hydro_IIB"/>
</dbReference>
<dbReference type="NCBIfam" id="TIGR01484">
    <property type="entry name" value="HAD-SF-IIB"/>
    <property type="match status" value="1"/>
</dbReference>
<dbReference type="Proteomes" id="UP001529340">
    <property type="component" value="Unassembled WGS sequence"/>
</dbReference>
<accession>A0ABT7UBG2</accession>
<dbReference type="InterPro" id="IPR023214">
    <property type="entry name" value="HAD_sf"/>
</dbReference>
<dbReference type="PANTHER" id="PTHR10000:SF8">
    <property type="entry name" value="HAD SUPERFAMILY HYDROLASE-LIKE, TYPE 3"/>
    <property type="match status" value="1"/>
</dbReference>
<evidence type="ECO:0000313" key="2">
    <source>
        <dbReference type="Proteomes" id="UP001529340"/>
    </source>
</evidence>
<reference evidence="1" key="2">
    <citation type="submission" date="2023-06" db="EMBL/GenBank/DDBJ databases">
        <authorList>
            <person name="Zeman M."/>
            <person name="Kubasova T."/>
            <person name="Jahodarova E."/>
            <person name="Nykrynova M."/>
            <person name="Rychlik I."/>
        </authorList>
    </citation>
    <scope>NUCLEOTIDE SEQUENCE</scope>
    <source>
        <strain evidence="1">ET39</strain>
    </source>
</reference>
<comment type="caution">
    <text evidence="1">The sequence shown here is derived from an EMBL/GenBank/DDBJ whole genome shotgun (WGS) entry which is preliminary data.</text>
</comment>
<dbReference type="EMBL" id="JAUDCG010000011">
    <property type="protein sequence ID" value="MDM8156720.1"/>
    <property type="molecule type" value="Genomic_DNA"/>
</dbReference>
<dbReference type="PANTHER" id="PTHR10000">
    <property type="entry name" value="PHOSPHOSERINE PHOSPHATASE"/>
    <property type="match status" value="1"/>
</dbReference>
<dbReference type="SUPFAM" id="SSF56784">
    <property type="entry name" value="HAD-like"/>
    <property type="match status" value="1"/>
</dbReference>
<dbReference type="RefSeq" id="WP_289607188.1">
    <property type="nucleotide sequence ID" value="NZ_JAUDCG010000011.1"/>
</dbReference>
<gene>
    <name evidence="1" type="ORF">QUV96_03600</name>
</gene>
<keyword evidence="1" id="KW-0378">Hydrolase</keyword>
<evidence type="ECO:0000313" key="1">
    <source>
        <dbReference type="EMBL" id="MDM8156720.1"/>
    </source>
</evidence>